<evidence type="ECO:0000313" key="2">
    <source>
        <dbReference type="EMBL" id="PAV84290.1"/>
    </source>
</evidence>
<protein>
    <recommendedName>
        <fullName evidence="1">CHK kinase-like domain-containing protein</fullName>
    </recommendedName>
</protein>
<dbReference type="AlphaFoldDB" id="A0A2A2LDQ6"/>
<proteinExistence type="predicted"/>
<sequence length="344" mass="39970">MFKFENSAVSVAPDRVKLGSKKKMEKEQVIHLIQNAFPENDISKQCNIHIKNLDNAKSFWSKIYQVDLHWKGDHLRDLFPKSVFVKLPIISDNVKNGESDDMETLRELERTLKTITKIENDFINMINNVKIPYFTTVHSYYVENITDTLQGGMVSKNLVGKAFAAEYIPGFNEKQVLRLMDALAGLHFWSITNAHIWRQKFGKLDTIDKGCTAFFLAAIIDFQFTHSGRITEDILRILQIGISPEDRKLNKDKYLKRYYNTLSELFNGKPPFSLEDVYKNYDANYFYTATFSLFGVINYFNMYNDNEIESCPKKREYFQKELLNIAKGIIDDIYGNGFDKPVPH</sequence>
<dbReference type="InterPro" id="IPR015897">
    <property type="entry name" value="CHK_kinase-like"/>
</dbReference>
<accession>A0A2A2LDQ6</accession>
<organism evidence="2 3">
    <name type="scientific">Diploscapter pachys</name>
    <dbReference type="NCBI Taxonomy" id="2018661"/>
    <lineage>
        <taxon>Eukaryota</taxon>
        <taxon>Metazoa</taxon>
        <taxon>Ecdysozoa</taxon>
        <taxon>Nematoda</taxon>
        <taxon>Chromadorea</taxon>
        <taxon>Rhabditida</taxon>
        <taxon>Rhabditina</taxon>
        <taxon>Rhabditomorpha</taxon>
        <taxon>Rhabditoidea</taxon>
        <taxon>Rhabditidae</taxon>
        <taxon>Diploscapter</taxon>
    </lineage>
</organism>
<dbReference type="InterPro" id="IPR052961">
    <property type="entry name" value="Oxido-Kinase-like_Enzymes"/>
</dbReference>
<dbReference type="Pfam" id="PF07914">
    <property type="entry name" value="DUF1679"/>
    <property type="match status" value="1"/>
</dbReference>
<evidence type="ECO:0000259" key="1">
    <source>
        <dbReference type="SMART" id="SM00587"/>
    </source>
</evidence>
<dbReference type="InterPro" id="IPR012877">
    <property type="entry name" value="Dhs-27"/>
</dbReference>
<name>A0A2A2LDQ6_9BILA</name>
<dbReference type="OrthoDB" id="5914377at2759"/>
<dbReference type="SUPFAM" id="SSF56112">
    <property type="entry name" value="Protein kinase-like (PK-like)"/>
    <property type="match status" value="1"/>
</dbReference>
<dbReference type="InterPro" id="IPR011009">
    <property type="entry name" value="Kinase-like_dom_sf"/>
</dbReference>
<dbReference type="EMBL" id="LIAE01006873">
    <property type="protein sequence ID" value="PAV84290.1"/>
    <property type="molecule type" value="Genomic_DNA"/>
</dbReference>
<dbReference type="PANTHER" id="PTHR23020">
    <property type="entry name" value="UNCHARACTERIZED NUCLEAR HORMONE RECEPTOR-RELATED"/>
    <property type="match status" value="1"/>
</dbReference>
<comment type="caution">
    <text evidence="2">The sequence shown here is derived from an EMBL/GenBank/DDBJ whole genome shotgun (WGS) entry which is preliminary data.</text>
</comment>
<dbReference type="Proteomes" id="UP000218231">
    <property type="component" value="Unassembled WGS sequence"/>
</dbReference>
<keyword evidence="3" id="KW-1185">Reference proteome</keyword>
<evidence type="ECO:0000313" key="3">
    <source>
        <dbReference type="Proteomes" id="UP000218231"/>
    </source>
</evidence>
<reference evidence="2 3" key="1">
    <citation type="journal article" date="2017" name="Curr. Biol.">
        <title>Genome architecture and evolution of a unichromosomal asexual nematode.</title>
        <authorList>
            <person name="Fradin H."/>
            <person name="Zegar C."/>
            <person name="Gutwein M."/>
            <person name="Lucas J."/>
            <person name="Kovtun M."/>
            <person name="Corcoran D."/>
            <person name="Baugh L.R."/>
            <person name="Kiontke K."/>
            <person name="Gunsalus K."/>
            <person name="Fitch D.H."/>
            <person name="Piano F."/>
        </authorList>
    </citation>
    <scope>NUCLEOTIDE SEQUENCE [LARGE SCALE GENOMIC DNA]</scope>
    <source>
        <strain evidence="2">PF1309</strain>
    </source>
</reference>
<dbReference type="SMART" id="SM00587">
    <property type="entry name" value="CHK"/>
    <property type="match status" value="1"/>
</dbReference>
<gene>
    <name evidence="2" type="ORF">WR25_16868</name>
</gene>
<dbReference type="PANTHER" id="PTHR23020:SF41">
    <property type="entry name" value="AMINOGLYCOSIDE PHOSPHOTRANSFERASE DOMAIN-CONTAINING PROTEIN"/>
    <property type="match status" value="1"/>
</dbReference>
<feature type="domain" description="CHK kinase-like" evidence="1">
    <location>
        <begin position="153"/>
        <end position="268"/>
    </location>
</feature>